<dbReference type="CDD" id="cd00085">
    <property type="entry name" value="HNHc"/>
    <property type="match status" value="1"/>
</dbReference>
<proteinExistence type="predicted"/>
<sequence length="277" mass="30639">MLVLPFPKAKDTITLQQLLKKPGWKDCSISWPNAYSEYEKHKGDPWQLTPVSFTVTQKQDQQALFKSRSGGGPIGRIRSTPNLKCCPMCGSPMTGTLDHYLPKEHYPEFSIFSKNLIPACPACNSSVKKEIFKGSTSPERFLHPYYDTVADKAVWKVSVAPPFSAPQFTPTVMPGFSASESIVLQFHLNHILGEQFALAMETSFTVIPQRVRDIMDNASELDCASTKLGLGKLLRDTITAGSINCWDAALLRGVADQVNAVTYIRTEANKLSITPIL</sequence>
<reference evidence="1 2" key="1">
    <citation type="journal article" date="2016" name="PeerJ">
        <title>Gall-ID: tools for genotyping gall-causing phytopathogenic bacteria.</title>
        <authorList>
            <person name="Davis E.W.II."/>
            <person name="Weisberg A.J."/>
            <person name="Tabima J.F."/>
            <person name="Grunwald N.J."/>
            <person name="Chang J.H."/>
        </authorList>
    </citation>
    <scope>NUCLEOTIDE SEQUENCE [LARGE SCALE GENOMIC DNA]</scope>
    <source>
        <strain evidence="1 2">N2/73</strain>
    </source>
</reference>
<name>A0AB36EBW1_AGRTU</name>
<dbReference type="Proteomes" id="UP000093451">
    <property type="component" value="Unassembled WGS sequence"/>
</dbReference>
<evidence type="ECO:0000313" key="2">
    <source>
        <dbReference type="Proteomes" id="UP000093451"/>
    </source>
</evidence>
<gene>
    <name evidence="1" type="ORF">A6U91_20935</name>
</gene>
<protein>
    <recommendedName>
        <fullName evidence="3">HNH endonuclease</fullName>
    </recommendedName>
</protein>
<dbReference type="AlphaFoldDB" id="A0AB36EBW1"/>
<dbReference type="InterPro" id="IPR003615">
    <property type="entry name" value="HNH_nuc"/>
</dbReference>
<accession>A0AB36EBW1</accession>
<dbReference type="EMBL" id="LXKT01000029">
    <property type="protein sequence ID" value="OCJ32669.1"/>
    <property type="molecule type" value="Genomic_DNA"/>
</dbReference>
<dbReference type="Gene3D" id="1.10.30.50">
    <property type="match status" value="1"/>
</dbReference>
<dbReference type="RefSeq" id="WP_065689006.1">
    <property type="nucleotide sequence ID" value="NZ_LXKT01000029.1"/>
</dbReference>
<evidence type="ECO:0008006" key="3">
    <source>
        <dbReference type="Google" id="ProtNLM"/>
    </source>
</evidence>
<organism evidence="1 2">
    <name type="scientific">Agrobacterium tumefaciens</name>
    <dbReference type="NCBI Taxonomy" id="358"/>
    <lineage>
        <taxon>Bacteria</taxon>
        <taxon>Pseudomonadati</taxon>
        <taxon>Pseudomonadota</taxon>
        <taxon>Alphaproteobacteria</taxon>
        <taxon>Hyphomicrobiales</taxon>
        <taxon>Rhizobiaceae</taxon>
        <taxon>Rhizobium/Agrobacterium group</taxon>
        <taxon>Agrobacterium</taxon>
        <taxon>Agrobacterium tumefaciens complex</taxon>
    </lineage>
</organism>
<evidence type="ECO:0000313" key="1">
    <source>
        <dbReference type="EMBL" id="OCJ32669.1"/>
    </source>
</evidence>
<comment type="caution">
    <text evidence="1">The sequence shown here is derived from an EMBL/GenBank/DDBJ whole genome shotgun (WGS) entry which is preliminary data.</text>
</comment>